<dbReference type="EMBL" id="OZ034816">
    <property type="protein sequence ID" value="CAL1379034.1"/>
    <property type="molecule type" value="Genomic_DNA"/>
</dbReference>
<dbReference type="Proteomes" id="UP001497516">
    <property type="component" value="Chromosome 3"/>
</dbReference>
<accession>A0AAV2DZX5</accession>
<name>A0AAV2DZX5_9ROSI</name>
<keyword evidence="2" id="KW-1185">Reference proteome</keyword>
<evidence type="ECO:0000313" key="1">
    <source>
        <dbReference type="EMBL" id="CAL1379034.1"/>
    </source>
</evidence>
<organism evidence="1 2">
    <name type="scientific">Linum trigynum</name>
    <dbReference type="NCBI Taxonomy" id="586398"/>
    <lineage>
        <taxon>Eukaryota</taxon>
        <taxon>Viridiplantae</taxon>
        <taxon>Streptophyta</taxon>
        <taxon>Embryophyta</taxon>
        <taxon>Tracheophyta</taxon>
        <taxon>Spermatophyta</taxon>
        <taxon>Magnoliopsida</taxon>
        <taxon>eudicotyledons</taxon>
        <taxon>Gunneridae</taxon>
        <taxon>Pentapetalae</taxon>
        <taxon>rosids</taxon>
        <taxon>fabids</taxon>
        <taxon>Malpighiales</taxon>
        <taxon>Linaceae</taxon>
        <taxon>Linum</taxon>
    </lineage>
</organism>
<dbReference type="AlphaFoldDB" id="A0AAV2DZX5"/>
<reference evidence="1 2" key="1">
    <citation type="submission" date="2024-04" db="EMBL/GenBank/DDBJ databases">
        <authorList>
            <person name="Fracassetti M."/>
        </authorList>
    </citation>
    <scope>NUCLEOTIDE SEQUENCE [LARGE SCALE GENOMIC DNA]</scope>
</reference>
<proteinExistence type="predicted"/>
<protein>
    <submittedName>
        <fullName evidence="1">Uncharacterized protein</fullName>
    </submittedName>
</protein>
<gene>
    <name evidence="1" type="ORF">LTRI10_LOCUS20578</name>
</gene>
<sequence>MENPKAIFDKSRCHPICITRLLYLPLDSRSGDIQSPSSRLSSISIADPTYAISLSIPNPTLALHLNSRSGG</sequence>
<evidence type="ECO:0000313" key="2">
    <source>
        <dbReference type="Proteomes" id="UP001497516"/>
    </source>
</evidence>